<name>A0AAJ2DE05_SERFO</name>
<accession>A0AAJ2DE05</accession>
<organism evidence="1 2">
    <name type="scientific">Serratia fonticola</name>
    <dbReference type="NCBI Taxonomy" id="47917"/>
    <lineage>
        <taxon>Bacteria</taxon>
        <taxon>Pseudomonadati</taxon>
        <taxon>Pseudomonadota</taxon>
        <taxon>Gammaproteobacteria</taxon>
        <taxon>Enterobacterales</taxon>
        <taxon>Yersiniaceae</taxon>
        <taxon>Serratia</taxon>
    </lineage>
</organism>
<comment type="caution">
    <text evidence="1">The sequence shown here is derived from an EMBL/GenBank/DDBJ whole genome shotgun (WGS) entry which is preliminary data.</text>
</comment>
<evidence type="ECO:0000313" key="2">
    <source>
        <dbReference type="Proteomes" id="UP001224622"/>
    </source>
</evidence>
<reference evidence="1" key="1">
    <citation type="submission" date="2023-08" db="EMBL/GenBank/DDBJ databases">
        <title>The Comparative Genomic Analysis of Yersiniaceae from Polar Regions.</title>
        <authorList>
            <person name="Goncharov A."/>
            <person name="Aslanov B."/>
            <person name="Kolodzhieva V."/>
            <person name="Azarov D."/>
            <person name="Mochov A."/>
            <person name="Lebedeva E."/>
        </authorList>
    </citation>
    <scope>NUCLEOTIDE SEQUENCE</scope>
    <source>
        <strain evidence="1">Vf</strain>
    </source>
</reference>
<dbReference type="AlphaFoldDB" id="A0AAJ2DE05"/>
<dbReference type="EMBL" id="JAVIGA010000066">
    <property type="protein sequence ID" value="MDQ9130391.1"/>
    <property type="molecule type" value="Genomic_DNA"/>
</dbReference>
<sequence>MLENHDENPIVLCKPSFFVTTDAGLAFETPLATETGVSVLLLVFPLGLAPHHDRGQCLPD</sequence>
<dbReference type="RefSeq" id="WP_309048720.1">
    <property type="nucleotide sequence ID" value="NZ_JAVIGA010000066.1"/>
</dbReference>
<dbReference type="Proteomes" id="UP001224622">
    <property type="component" value="Unassembled WGS sequence"/>
</dbReference>
<proteinExistence type="predicted"/>
<protein>
    <submittedName>
        <fullName evidence="1">Uncharacterized protein</fullName>
    </submittedName>
</protein>
<evidence type="ECO:0000313" key="1">
    <source>
        <dbReference type="EMBL" id="MDQ9130391.1"/>
    </source>
</evidence>
<gene>
    <name evidence="1" type="ORF">RDT67_28740</name>
</gene>